<reference evidence="1" key="1">
    <citation type="submission" date="2021-06" db="EMBL/GenBank/DDBJ databases">
        <authorList>
            <person name="Hodson N. C."/>
            <person name="Mongue J. A."/>
            <person name="Jaron S. K."/>
        </authorList>
    </citation>
    <scope>NUCLEOTIDE SEQUENCE</scope>
</reference>
<dbReference type="Proteomes" id="UP000708208">
    <property type="component" value="Unassembled WGS sequence"/>
</dbReference>
<dbReference type="AlphaFoldDB" id="A0A8J2LKC8"/>
<organism evidence="1 2">
    <name type="scientific">Allacma fusca</name>
    <dbReference type="NCBI Taxonomy" id="39272"/>
    <lineage>
        <taxon>Eukaryota</taxon>
        <taxon>Metazoa</taxon>
        <taxon>Ecdysozoa</taxon>
        <taxon>Arthropoda</taxon>
        <taxon>Hexapoda</taxon>
        <taxon>Collembola</taxon>
        <taxon>Symphypleona</taxon>
        <taxon>Sminthuridae</taxon>
        <taxon>Allacma</taxon>
    </lineage>
</organism>
<dbReference type="EMBL" id="CAJVCH010562211">
    <property type="protein sequence ID" value="CAG7831817.1"/>
    <property type="molecule type" value="Genomic_DNA"/>
</dbReference>
<comment type="caution">
    <text evidence="1">The sequence shown here is derived from an EMBL/GenBank/DDBJ whole genome shotgun (WGS) entry which is preliminary data.</text>
</comment>
<protein>
    <submittedName>
        <fullName evidence="1">Uncharacterized protein</fullName>
    </submittedName>
</protein>
<evidence type="ECO:0000313" key="1">
    <source>
        <dbReference type="EMBL" id="CAG7831817.1"/>
    </source>
</evidence>
<sequence length="160" mass="18194">MVGTPSTSPKYLQGEAVAIGDKPAFIISSFNTICLSKSLKDSNLRETKLKLQQEITCFDDERGRSRGVNKFQITEESNSISYSIVQSKIVTLHKNRFRISTSVFRYWSFTCWNNYMCGVCDDLYTATSREPSEAKKGNLRRQHLNHLVIAENAQQCIVLT</sequence>
<evidence type="ECO:0000313" key="2">
    <source>
        <dbReference type="Proteomes" id="UP000708208"/>
    </source>
</evidence>
<gene>
    <name evidence="1" type="ORF">AFUS01_LOCUS41542</name>
</gene>
<keyword evidence="2" id="KW-1185">Reference proteome</keyword>
<name>A0A8J2LKC8_9HEXA</name>
<proteinExistence type="predicted"/>
<accession>A0A8J2LKC8</accession>